<dbReference type="InterPro" id="IPR046801">
    <property type="entry name" value="OpcA_G6PD_N"/>
</dbReference>
<protein>
    <submittedName>
        <fullName evidence="3">Glucose-6-phosphate dehydrogenase assembly protein OpcA</fullName>
    </submittedName>
</protein>
<gene>
    <name evidence="3" type="ORF">ACFQDI_02795</name>
</gene>
<comment type="caution">
    <text evidence="3">The sequence shown here is derived from an EMBL/GenBank/DDBJ whole genome shotgun (WGS) entry which is preliminary data.</text>
</comment>
<dbReference type="InterPro" id="IPR046802">
    <property type="entry name" value="OpcA_G6PD_C"/>
</dbReference>
<feature type="domain" description="Glucose-6-phosphate dehydrogenase assembly protein OpcA C-terminal" evidence="2">
    <location>
        <begin position="187"/>
        <end position="326"/>
    </location>
</feature>
<dbReference type="EMBL" id="JBHSMQ010000001">
    <property type="protein sequence ID" value="MFC5453773.1"/>
    <property type="molecule type" value="Genomic_DNA"/>
</dbReference>
<accession>A0ABW0KLZ4</accession>
<evidence type="ECO:0000313" key="3">
    <source>
        <dbReference type="EMBL" id="MFC5453773.1"/>
    </source>
</evidence>
<sequence length="335" mass="37173">MPATTLNDSDLDRLGLETPIAGIDRALKKLWEGDEAKTRASLINLAIYTEDSCQLMADNELLDDVAAQHACRALLILALPGAQPRARAWIQALCRPYQGKQVVCSEQISFLLEGGDAAQVQNIVFAHLDSDLPLVVWWQAELSKHFEERLYSRIDTLIIDSSRWADPGPQFDVLLAALNAETGGFNVRDLAWTRSHFMRTALAACFQDAPTCQNLSKLETIRITHQKGQRTTALLLAAWINQRLKAELSVQLTEKESGPALQELVLEGGGIRGEVRRDCESCFVRVSLTCGDHSREDLLPADVDTDADLVSELLSRFHGSTLYSSMLPFVRSMLK</sequence>
<evidence type="ECO:0000259" key="2">
    <source>
        <dbReference type="Pfam" id="PF20171"/>
    </source>
</evidence>
<evidence type="ECO:0000259" key="1">
    <source>
        <dbReference type="Pfam" id="PF10128"/>
    </source>
</evidence>
<keyword evidence="4" id="KW-1185">Reference proteome</keyword>
<evidence type="ECO:0000313" key="4">
    <source>
        <dbReference type="Proteomes" id="UP001596052"/>
    </source>
</evidence>
<dbReference type="RefSeq" id="WP_377163176.1">
    <property type="nucleotide sequence ID" value="NZ_JBHSMQ010000001.1"/>
</dbReference>
<dbReference type="PANTHER" id="PTHR38658">
    <property type="entry name" value="OXPP CYCLE PROTEIN OPCA-RELATED"/>
    <property type="match status" value="1"/>
</dbReference>
<reference evidence="4" key="1">
    <citation type="journal article" date="2019" name="Int. J. Syst. Evol. Microbiol.">
        <title>The Global Catalogue of Microorganisms (GCM) 10K type strain sequencing project: providing services to taxonomists for standard genome sequencing and annotation.</title>
        <authorList>
            <consortium name="The Broad Institute Genomics Platform"/>
            <consortium name="The Broad Institute Genome Sequencing Center for Infectious Disease"/>
            <person name="Wu L."/>
            <person name="Ma J."/>
        </authorList>
    </citation>
    <scope>NUCLEOTIDE SEQUENCE [LARGE SCALE GENOMIC DNA]</scope>
    <source>
        <strain evidence="4">CGMCC 4.1469</strain>
    </source>
</reference>
<dbReference type="Pfam" id="PF10128">
    <property type="entry name" value="OpcA_G6PD_assem"/>
    <property type="match status" value="1"/>
</dbReference>
<dbReference type="Proteomes" id="UP001596052">
    <property type="component" value="Unassembled WGS sequence"/>
</dbReference>
<dbReference type="Pfam" id="PF20171">
    <property type="entry name" value="OpcA_G6PD_C"/>
    <property type="match status" value="1"/>
</dbReference>
<organism evidence="3 4">
    <name type="scientific">Prosthecobacter fluviatilis</name>
    <dbReference type="NCBI Taxonomy" id="445931"/>
    <lineage>
        <taxon>Bacteria</taxon>
        <taxon>Pseudomonadati</taxon>
        <taxon>Verrucomicrobiota</taxon>
        <taxon>Verrucomicrobiia</taxon>
        <taxon>Verrucomicrobiales</taxon>
        <taxon>Verrucomicrobiaceae</taxon>
        <taxon>Prosthecobacter</taxon>
    </lineage>
</organism>
<feature type="domain" description="Glucose-6-phosphate dehydrogenase assembly protein OpcA N-terminal" evidence="1">
    <location>
        <begin position="63"/>
        <end position="171"/>
    </location>
</feature>
<dbReference type="PANTHER" id="PTHR38658:SF1">
    <property type="entry name" value="OXPP CYCLE PROTEIN OPCA-RELATED"/>
    <property type="match status" value="1"/>
</dbReference>
<proteinExistence type="predicted"/>
<name>A0ABW0KLZ4_9BACT</name>
<dbReference type="InterPro" id="IPR004555">
    <property type="entry name" value="G6PDH_assembly_OpcA"/>
</dbReference>